<accession>A0A2P8GKR7</accession>
<dbReference type="RefSeq" id="WP_170117403.1">
    <property type="nucleotide sequence ID" value="NZ_PYGK01000002.1"/>
</dbReference>
<evidence type="ECO:0008006" key="4">
    <source>
        <dbReference type="Google" id="ProtNLM"/>
    </source>
</evidence>
<dbReference type="EMBL" id="PYGK01000002">
    <property type="protein sequence ID" value="PSL34559.1"/>
    <property type="molecule type" value="Genomic_DNA"/>
</dbReference>
<dbReference type="Proteomes" id="UP000240978">
    <property type="component" value="Unassembled WGS sequence"/>
</dbReference>
<gene>
    <name evidence="2" type="ORF">CLV42_102131</name>
</gene>
<organism evidence="2 3">
    <name type="scientific">Chitinophaga ginsengisoli</name>
    <dbReference type="NCBI Taxonomy" id="363837"/>
    <lineage>
        <taxon>Bacteria</taxon>
        <taxon>Pseudomonadati</taxon>
        <taxon>Bacteroidota</taxon>
        <taxon>Chitinophagia</taxon>
        <taxon>Chitinophagales</taxon>
        <taxon>Chitinophagaceae</taxon>
        <taxon>Chitinophaga</taxon>
    </lineage>
</organism>
<reference evidence="2 3" key="1">
    <citation type="submission" date="2018-03" db="EMBL/GenBank/DDBJ databases">
        <title>Genomic Encyclopedia of Archaeal and Bacterial Type Strains, Phase II (KMG-II): from individual species to whole genera.</title>
        <authorList>
            <person name="Goeker M."/>
        </authorList>
    </citation>
    <scope>NUCLEOTIDE SEQUENCE [LARGE SCALE GENOMIC DNA]</scope>
    <source>
        <strain evidence="2 3">DSM 18107</strain>
    </source>
</reference>
<comment type="caution">
    <text evidence="2">The sequence shown here is derived from an EMBL/GenBank/DDBJ whole genome shotgun (WGS) entry which is preliminary data.</text>
</comment>
<evidence type="ECO:0000256" key="1">
    <source>
        <dbReference type="SAM" id="SignalP"/>
    </source>
</evidence>
<sequence length="197" mass="22272">MKLQISWLFTVFIVGAMLANSGCHSSAVEEKVKAAGDSMKDTLRKDSLTAGAQGDDFETPELDDIYNEYTRYDDTLNIDTSYSYKGKRISIRFRHYCLYDSSLSIPDAYTEIYGIKGFVSNTYQSKLEVSVDNNKRIDTIITREVFNEDKDVFPALRNYGVLRSGSVNFAKDSFEVRYSLSIPLTDVGTAVTFKIHL</sequence>
<protein>
    <recommendedName>
        <fullName evidence="4">Lipoprotein</fullName>
    </recommendedName>
</protein>
<name>A0A2P8GKR7_9BACT</name>
<evidence type="ECO:0000313" key="3">
    <source>
        <dbReference type="Proteomes" id="UP000240978"/>
    </source>
</evidence>
<feature type="chain" id="PRO_5015183389" description="Lipoprotein" evidence="1">
    <location>
        <begin position="20"/>
        <end position="197"/>
    </location>
</feature>
<evidence type="ECO:0000313" key="2">
    <source>
        <dbReference type="EMBL" id="PSL34559.1"/>
    </source>
</evidence>
<feature type="signal peptide" evidence="1">
    <location>
        <begin position="1"/>
        <end position="19"/>
    </location>
</feature>
<proteinExistence type="predicted"/>
<dbReference type="AlphaFoldDB" id="A0A2P8GKR7"/>
<keyword evidence="3" id="KW-1185">Reference proteome</keyword>
<keyword evidence="1" id="KW-0732">Signal</keyword>